<evidence type="ECO:0000256" key="1">
    <source>
        <dbReference type="ARBA" id="ARBA00022857"/>
    </source>
</evidence>
<dbReference type="SUPFAM" id="SSF51735">
    <property type="entry name" value="NAD(P)-binding Rossmann-fold domains"/>
    <property type="match status" value="1"/>
</dbReference>
<keyword evidence="1" id="KW-0521">NADP</keyword>
<comment type="caution">
    <text evidence="3">The sequence shown here is derived from an EMBL/GenBank/DDBJ whole genome shotgun (WGS) entry which is preliminary data.</text>
</comment>
<accession>A0A9W6VRU3</accession>
<dbReference type="InterPro" id="IPR016040">
    <property type="entry name" value="NAD(P)-bd_dom"/>
</dbReference>
<dbReference type="Pfam" id="PF13460">
    <property type="entry name" value="NAD_binding_10"/>
    <property type="match status" value="1"/>
</dbReference>
<protein>
    <submittedName>
        <fullName evidence="3">Nucleoside-diphosphate sugar epimerase</fullName>
    </submittedName>
</protein>
<dbReference type="Proteomes" id="UP001165135">
    <property type="component" value="Unassembled WGS sequence"/>
</dbReference>
<evidence type="ECO:0000313" key="3">
    <source>
        <dbReference type="EMBL" id="GLY75966.1"/>
    </source>
</evidence>
<dbReference type="Gene3D" id="3.40.50.720">
    <property type="entry name" value="NAD(P)-binding Rossmann-like Domain"/>
    <property type="match status" value="1"/>
</dbReference>
<dbReference type="RefSeq" id="WP_285623671.1">
    <property type="nucleotide sequence ID" value="NZ_BSTJ01000005.1"/>
</dbReference>
<dbReference type="AlphaFoldDB" id="A0A9W6VRU3"/>
<dbReference type="InterPro" id="IPR036291">
    <property type="entry name" value="NAD(P)-bd_dom_sf"/>
</dbReference>
<dbReference type="InterPro" id="IPR051164">
    <property type="entry name" value="NmrA-like_oxidored"/>
</dbReference>
<evidence type="ECO:0000259" key="2">
    <source>
        <dbReference type="Pfam" id="PF13460"/>
    </source>
</evidence>
<dbReference type="EMBL" id="BSTJ01000005">
    <property type="protein sequence ID" value="GLY75966.1"/>
    <property type="molecule type" value="Genomic_DNA"/>
</dbReference>
<gene>
    <name evidence="3" type="ORF">Airi01_042330</name>
</gene>
<reference evidence="3" key="1">
    <citation type="submission" date="2023-03" db="EMBL/GenBank/DDBJ databases">
        <title>Actinoallomurus iriomotensis NBRC 103681.</title>
        <authorList>
            <person name="Ichikawa N."/>
            <person name="Sato H."/>
            <person name="Tonouchi N."/>
        </authorList>
    </citation>
    <scope>NUCLEOTIDE SEQUENCE</scope>
    <source>
        <strain evidence="3">NBRC 103681</strain>
    </source>
</reference>
<evidence type="ECO:0000313" key="4">
    <source>
        <dbReference type="Proteomes" id="UP001165135"/>
    </source>
</evidence>
<dbReference type="PANTHER" id="PTHR42748">
    <property type="entry name" value="NITROGEN METABOLITE REPRESSION PROTEIN NMRA FAMILY MEMBER"/>
    <property type="match status" value="1"/>
</dbReference>
<sequence>MRIAVAGATGNIGALTVAALQRAGHDVVRVSRSLGVDLVTGTGLDAALAGVEAVVDATNATSADPEATVDFFRTATRNLLAAEERAGARHHVLLSIAGIHRVEGNAHYAGKREQERLVAAGPVPWTIVPATQFHDFAATVASWTERDGVATIAPLLIQPVAPEDVAAILAEVATGTPQGRHPDVAGPEPQDLVDMARRTHQARGRTVKLVPTWTGLFGPDMAGNALLPGEDAHIAPTTFDEWLATR</sequence>
<feature type="domain" description="NAD(P)-binding" evidence="2">
    <location>
        <begin position="7"/>
        <end position="173"/>
    </location>
</feature>
<name>A0A9W6VRU3_9ACTN</name>
<proteinExistence type="predicted"/>
<organism evidence="3 4">
    <name type="scientific">Actinoallomurus iriomotensis</name>
    <dbReference type="NCBI Taxonomy" id="478107"/>
    <lineage>
        <taxon>Bacteria</taxon>
        <taxon>Bacillati</taxon>
        <taxon>Actinomycetota</taxon>
        <taxon>Actinomycetes</taxon>
        <taxon>Streptosporangiales</taxon>
        <taxon>Thermomonosporaceae</taxon>
        <taxon>Actinoallomurus</taxon>
    </lineage>
</organism>
<dbReference type="PANTHER" id="PTHR42748:SF3">
    <property type="entry name" value="BLL4366 PROTEIN"/>
    <property type="match status" value="1"/>
</dbReference>